<reference evidence="6" key="1">
    <citation type="submission" date="2014-05" db="EMBL/GenBank/DDBJ databases">
        <authorList>
            <person name="Chronopoulou M."/>
        </authorList>
    </citation>
    <scope>NUCLEOTIDE SEQUENCE</scope>
    <source>
        <tissue evidence="6">Whole organism</tissue>
    </source>
</reference>
<dbReference type="GO" id="GO:0045214">
    <property type="term" value="P:sarcomere organization"/>
    <property type="evidence" value="ECO:0007669"/>
    <property type="project" value="TreeGrafter"/>
</dbReference>
<dbReference type="GO" id="GO:0030042">
    <property type="term" value="P:actin filament depolymerization"/>
    <property type="evidence" value="ECO:0007669"/>
    <property type="project" value="TreeGrafter"/>
</dbReference>
<dbReference type="GO" id="GO:0030864">
    <property type="term" value="C:cortical actin cytoskeleton"/>
    <property type="evidence" value="ECO:0007669"/>
    <property type="project" value="TreeGrafter"/>
</dbReference>
<dbReference type="InterPro" id="IPR015943">
    <property type="entry name" value="WD40/YVTN_repeat-like_dom_sf"/>
</dbReference>
<feature type="repeat" description="WD" evidence="5">
    <location>
        <begin position="235"/>
        <end position="276"/>
    </location>
</feature>
<dbReference type="Pfam" id="PF00400">
    <property type="entry name" value="WD40"/>
    <property type="match status" value="8"/>
</dbReference>
<evidence type="ECO:0000256" key="5">
    <source>
        <dbReference type="PROSITE-ProRule" id="PRU00221"/>
    </source>
</evidence>
<dbReference type="PROSITE" id="PS50082">
    <property type="entry name" value="WD_REPEATS_2"/>
    <property type="match status" value="6"/>
</dbReference>
<dbReference type="SMART" id="SM00320">
    <property type="entry name" value="WD40"/>
    <property type="match status" value="10"/>
</dbReference>
<name>A0A0K2U478_LEPSM</name>
<dbReference type="InterPro" id="IPR020472">
    <property type="entry name" value="WD40_PAC1"/>
</dbReference>
<dbReference type="OrthoDB" id="2306at2759"/>
<dbReference type="GO" id="GO:0030834">
    <property type="term" value="P:regulation of actin filament depolymerization"/>
    <property type="evidence" value="ECO:0007669"/>
    <property type="project" value="UniProtKB-ARBA"/>
</dbReference>
<comment type="similarity">
    <text evidence="3">Belongs to the WD repeat AIP1 family.</text>
</comment>
<dbReference type="FunFam" id="2.130.10.10:FF:000102">
    <property type="entry name" value="Actin-interacting protein 1"/>
    <property type="match status" value="1"/>
</dbReference>
<dbReference type="FunFam" id="2.130.10.10:FF:000167">
    <property type="entry name" value="Actin-interacting protein 1"/>
    <property type="match status" value="1"/>
</dbReference>
<dbReference type="GO" id="GO:0040011">
    <property type="term" value="P:locomotion"/>
    <property type="evidence" value="ECO:0007669"/>
    <property type="project" value="TreeGrafter"/>
</dbReference>
<dbReference type="InterPro" id="IPR011047">
    <property type="entry name" value="Quinoprotein_ADH-like_sf"/>
</dbReference>
<dbReference type="Gene3D" id="2.130.10.10">
    <property type="entry name" value="YVTN repeat-like/Quinoprotein amine dehydrogenase"/>
    <property type="match status" value="2"/>
</dbReference>
<proteinExistence type="inferred from homology"/>
<dbReference type="EMBL" id="HACA01015381">
    <property type="protein sequence ID" value="CDW32742.1"/>
    <property type="molecule type" value="Transcribed_RNA"/>
</dbReference>
<evidence type="ECO:0000256" key="3">
    <source>
        <dbReference type="ARBA" id="ARBA00038366"/>
    </source>
</evidence>
<evidence type="ECO:0000256" key="4">
    <source>
        <dbReference type="ARBA" id="ARBA00067845"/>
    </source>
</evidence>
<feature type="repeat" description="WD" evidence="5">
    <location>
        <begin position="592"/>
        <end position="614"/>
    </location>
</feature>
<feature type="repeat" description="WD" evidence="5">
    <location>
        <begin position="55"/>
        <end position="96"/>
    </location>
</feature>
<protein>
    <recommendedName>
        <fullName evidence="4">Actin-interacting protein 1</fullName>
    </recommendedName>
</protein>
<dbReference type="AlphaFoldDB" id="A0A0K2U478"/>
<accession>A0A0K2U478</accession>
<feature type="repeat" description="WD" evidence="5">
    <location>
        <begin position="186"/>
        <end position="227"/>
    </location>
</feature>
<evidence type="ECO:0000256" key="2">
    <source>
        <dbReference type="ARBA" id="ARBA00022737"/>
    </source>
</evidence>
<dbReference type="GO" id="GO:0030833">
    <property type="term" value="P:regulation of actin filament polymerization"/>
    <property type="evidence" value="ECO:0007669"/>
    <property type="project" value="UniProtKB-ARBA"/>
</dbReference>
<dbReference type="InterPro" id="IPR001680">
    <property type="entry name" value="WD40_rpt"/>
</dbReference>
<keyword evidence="2" id="KW-0677">Repeat</keyword>
<evidence type="ECO:0000256" key="1">
    <source>
        <dbReference type="ARBA" id="ARBA00022574"/>
    </source>
</evidence>
<feature type="repeat" description="WD" evidence="5">
    <location>
        <begin position="537"/>
        <end position="568"/>
    </location>
</feature>
<dbReference type="PRINTS" id="PR00320">
    <property type="entry name" value="GPROTEINBRPT"/>
</dbReference>
<dbReference type="InterPro" id="IPR036322">
    <property type="entry name" value="WD40_repeat_dom_sf"/>
</dbReference>
<feature type="repeat" description="WD" evidence="5">
    <location>
        <begin position="321"/>
        <end position="362"/>
    </location>
</feature>
<dbReference type="InterPro" id="IPR019775">
    <property type="entry name" value="WD40_repeat_CS"/>
</dbReference>
<sequence>MSGYELKYTLGALPRTERGCPLVLGPDPKGNNFLYTHGNSVFIRSLSKPEDCDVYTQHATSVLVAKYSPSGFYIASADKSGKVRLWDTVNKEHLLKDEYQPICGPIKDLAWSGDNQRIVVVGEGREKFGHVFLADTGTSNGDITGQSRPVNSTDFKPNRPFRIITGSEDNTSAVYEGPPFKFKGTKKDHSRYVQTVRFSPDGNLWASGGFDGRIFLYGSKDSELIGEFHSDGSSKNAHAGGVYAISWNPNNKQILSASGDKTCCIWDVDTRKPIQEFVLGTNVEDQQLGCLWSGKHLLSVSLSGNINFLDVDNPSKPKHVIEGHNKPITALLVLPSEGKMFTGGSDGRIAEWDINQGSCKRITGTGHESQVNNIYYDDVTKTICTLGIDDVRRTVKNGAYVVGSEVKLGGQPKFGCCADGIQFVISVNGTLTVMKENTKIREETLDYEPSSISFNEESLHLAIGEGDSGNRVFIYKVDSGSNYTTTLEKELTLSGSPITELSYSPDRKYLVVSDGNRKVTVFDDHYEKANKKEWGFHTARVNCIDWSPNGKLVASGGLDCSIIIWSMKDHGKHCIIQSAHLQSQITGIKWLDDKTVVSTGQDSNVKIWDISFTP</sequence>
<organism evidence="6">
    <name type="scientific">Lepeophtheirus salmonis</name>
    <name type="common">Salmon louse</name>
    <name type="synonym">Caligus salmonis</name>
    <dbReference type="NCBI Taxonomy" id="72036"/>
    <lineage>
        <taxon>Eukaryota</taxon>
        <taxon>Metazoa</taxon>
        <taxon>Ecdysozoa</taxon>
        <taxon>Arthropoda</taxon>
        <taxon>Crustacea</taxon>
        <taxon>Multicrustacea</taxon>
        <taxon>Hexanauplia</taxon>
        <taxon>Copepoda</taxon>
        <taxon>Siphonostomatoida</taxon>
        <taxon>Caligidae</taxon>
        <taxon>Lepeophtheirus</taxon>
    </lineage>
</organism>
<dbReference type="CDD" id="cd00200">
    <property type="entry name" value="WD40"/>
    <property type="match status" value="1"/>
</dbReference>
<dbReference type="PROSITE" id="PS50294">
    <property type="entry name" value="WD_REPEATS_REGION"/>
    <property type="match status" value="5"/>
</dbReference>
<dbReference type="SUPFAM" id="SSF50998">
    <property type="entry name" value="Quinoprotein alcohol dehydrogenase-like"/>
    <property type="match status" value="1"/>
</dbReference>
<dbReference type="PROSITE" id="PS00678">
    <property type="entry name" value="WD_REPEATS_1"/>
    <property type="match status" value="2"/>
</dbReference>
<dbReference type="SUPFAM" id="SSF50978">
    <property type="entry name" value="WD40 repeat-like"/>
    <property type="match status" value="1"/>
</dbReference>
<dbReference type="PANTHER" id="PTHR19856:SF0">
    <property type="entry name" value="WD REPEAT-CONTAINING PROTEIN 1"/>
    <property type="match status" value="1"/>
</dbReference>
<dbReference type="GO" id="GO:0051015">
    <property type="term" value="F:actin filament binding"/>
    <property type="evidence" value="ECO:0007669"/>
    <property type="project" value="TreeGrafter"/>
</dbReference>
<dbReference type="PANTHER" id="PTHR19856">
    <property type="entry name" value="WD-REPEATCONTAINING PROTEIN WDR1"/>
    <property type="match status" value="1"/>
</dbReference>
<evidence type="ECO:0000313" key="6">
    <source>
        <dbReference type="EMBL" id="CDW32742.1"/>
    </source>
</evidence>
<keyword evidence="1 5" id="KW-0853">WD repeat</keyword>